<dbReference type="Gene3D" id="3.40.630.30">
    <property type="match status" value="1"/>
</dbReference>
<comment type="caution">
    <text evidence="2">The sequence shown here is derived from an EMBL/GenBank/DDBJ whole genome shotgun (WGS) entry which is preliminary data.</text>
</comment>
<reference evidence="2" key="1">
    <citation type="submission" date="2020-05" db="EMBL/GenBank/DDBJ databases">
        <title>Mycena genomes resolve the evolution of fungal bioluminescence.</title>
        <authorList>
            <person name="Tsai I.J."/>
        </authorList>
    </citation>
    <scope>NUCLEOTIDE SEQUENCE</scope>
    <source>
        <strain evidence="2">171206Taipei</strain>
    </source>
</reference>
<dbReference type="GeneID" id="59342565"/>
<evidence type="ECO:0000313" key="2">
    <source>
        <dbReference type="EMBL" id="KAF7309484.1"/>
    </source>
</evidence>
<dbReference type="Proteomes" id="UP000636479">
    <property type="component" value="Unassembled WGS sequence"/>
</dbReference>
<dbReference type="GO" id="GO:0016747">
    <property type="term" value="F:acyltransferase activity, transferring groups other than amino-acyl groups"/>
    <property type="evidence" value="ECO:0007669"/>
    <property type="project" value="InterPro"/>
</dbReference>
<dbReference type="PROSITE" id="PS51186">
    <property type="entry name" value="GNAT"/>
    <property type="match status" value="1"/>
</dbReference>
<keyword evidence="3" id="KW-1185">Reference proteome</keyword>
<keyword evidence="2" id="KW-0808">Transferase</keyword>
<dbReference type="SUPFAM" id="SSF55729">
    <property type="entry name" value="Acyl-CoA N-acyltransferases (Nat)"/>
    <property type="match status" value="1"/>
</dbReference>
<protein>
    <submittedName>
        <fullName evidence="2">N-acetyltransferase GCN5</fullName>
    </submittedName>
</protein>
<dbReference type="CDD" id="cd04301">
    <property type="entry name" value="NAT_SF"/>
    <property type="match status" value="1"/>
</dbReference>
<dbReference type="InterPro" id="IPR016181">
    <property type="entry name" value="Acyl_CoA_acyltransferase"/>
</dbReference>
<organism evidence="2 3">
    <name type="scientific">Mycena indigotica</name>
    <dbReference type="NCBI Taxonomy" id="2126181"/>
    <lineage>
        <taxon>Eukaryota</taxon>
        <taxon>Fungi</taxon>
        <taxon>Dikarya</taxon>
        <taxon>Basidiomycota</taxon>
        <taxon>Agaricomycotina</taxon>
        <taxon>Agaricomycetes</taxon>
        <taxon>Agaricomycetidae</taxon>
        <taxon>Agaricales</taxon>
        <taxon>Marasmiineae</taxon>
        <taxon>Mycenaceae</taxon>
        <taxon>Mycena</taxon>
    </lineage>
</organism>
<gene>
    <name evidence="2" type="ORF">MIND_00319200</name>
</gene>
<dbReference type="RefSeq" id="XP_037222934.1">
    <property type="nucleotide sequence ID" value="XM_037360049.1"/>
</dbReference>
<dbReference type="OrthoDB" id="2821191at2759"/>
<dbReference type="InterPro" id="IPR000182">
    <property type="entry name" value="GNAT_dom"/>
</dbReference>
<evidence type="ECO:0000259" key="1">
    <source>
        <dbReference type="PROSITE" id="PS51186"/>
    </source>
</evidence>
<sequence length="181" mass="20514">MTTIRPYNDKDFEMMFAAFNARVEWLVSKGLEDQWGAEPWGDDIRNKVIKSIPEEDAKGAKRWVAEVDGESVGWLVMTPFRSDYIPVTDQDKPGNEAFLKTLLVKPGFSGRGIGEKLLEVAKQYAREEKAEWLRLDCYRGPAGKDGLVKYYESKGFTKARAFAVPGRKGKEWTGQLLEMAV</sequence>
<evidence type="ECO:0000313" key="3">
    <source>
        <dbReference type="Proteomes" id="UP000636479"/>
    </source>
</evidence>
<feature type="domain" description="N-acetyltransferase" evidence="1">
    <location>
        <begin position="2"/>
        <end position="181"/>
    </location>
</feature>
<proteinExistence type="predicted"/>
<accession>A0A8H6T230</accession>
<dbReference type="Pfam" id="PF00583">
    <property type="entry name" value="Acetyltransf_1"/>
    <property type="match status" value="1"/>
</dbReference>
<dbReference type="EMBL" id="JACAZF010000003">
    <property type="protein sequence ID" value="KAF7309484.1"/>
    <property type="molecule type" value="Genomic_DNA"/>
</dbReference>
<name>A0A8H6T230_9AGAR</name>
<dbReference type="AlphaFoldDB" id="A0A8H6T230"/>